<dbReference type="InterPro" id="IPR011583">
    <property type="entry name" value="Chitinase_II/V-like_cat"/>
</dbReference>
<organism evidence="3 4">
    <name type="scientific">Desulfitobacterium metallireducens DSM 15288</name>
    <dbReference type="NCBI Taxonomy" id="871968"/>
    <lineage>
        <taxon>Bacteria</taxon>
        <taxon>Bacillati</taxon>
        <taxon>Bacillota</taxon>
        <taxon>Clostridia</taxon>
        <taxon>Eubacteriales</taxon>
        <taxon>Desulfitobacteriaceae</taxon>
        <taxon>Desulfitobacterium</taxon>
    </lineage>
</organism>
<dbReference type="PANTHER" id="PTHR46066:SF2">
    <property type="entry name" value="CHITINASE DOMAIN-CONTAINING PROTEIN 1"/>
    <property type="match status" value="1"/>
</dbReference>
<dbReference type="SUPFAM" id="SSF51445">
    <property type="entry name" value="(Trans)glycosidases"/>
    <property type="match status" value="1"/>
</dbReference>
<feature type="domain" description="GH18" evidence="2">
    <location>
        <begin position="360"/>
        <end position="713"/>
    </location>
</feature>
<dbReference type="Pfam" id="PF00704">
    <property type="entry name" value="Glyco_hydro_18"/>
    <property type="match status" value="1"/>
</dbReference>
<accession>W0EEZ2</accession>
<dbReference type="eggNOG" id="COG3858">
    <property type="taxonomic scope" value="Bacteria"/>
</dbReference>
<dbReference type="RefSeq" id="WP_025248827.1">
    <property type="nucleotide sequence ID" value="NZ_CP007032.1"/>
</dbReference>
<feature type="transmembrane region" description="Helical" evidence="1">
    <location>
        <begin position="23"/>
        <end position="43"/>
    </location>
</feature>
<dbReference type="Gene3D" id="3.20.20.80">
    <property type="entry name" value="Glycosidases"/>
    <property type="match status" value="1"/>
</dbReference>
<keyword evidence="4" id="KW-1185">Reference proteome</keyword>
<dbReference type="Proteomes" id="UP000010847">
    <property type="component" value="Chromosome"/>
</dbReference>
<evidence type="ECO:0000313" key="4">
    <source>
        <dbReference type="Proteomes" id="UP000010847"/>
    </source>
</evidence>
<dbReference type="Gene3D" id="3.10.50.10">
    <property type="match status" value="1"/>
</dbReference>
<dbReference type="InterPro" id="IPR017853">
    <property type="entry name" value="GH"/>
</dbReference>
<dbReference type="Pfam" id="PF04122">
    <property type="entry name" value="CW_binding_2"/>
    <property type="match status" value="3"/>
</dbReference>
<dbReference type="EMBL" id="CP007032">
    <property type="protein sequence ID" value="AHF08088.1"/>
    <property type="molecule type" value="Genomic_DNA"/>
</dbReference>
<evidence type="ECO:0000259" key="2">
    <source>
        <dbReference type="PROSITE" id="PS51910"/>
    </source>
</evidence>
<reference evidence="3 4" key="1">
    <citation type="submission" date="2013-12" db="EMBL/GenBank/DDBJ databases">
        <authorList>
            <consortium name="DOE Joint Genome Institute"/>
            <person name="Smidt H."/>
            <person name="Huntemann M."/>
            <person name="Han J."/>
            <person name="Chen A."/>
            <person name="Kyrpides N."/>
            <person name="Mavromatis K."/>
            <person name="Markowitz V."/>
            <person name="Palaniappan K."/>
            <person name="Ivanova N."/>
            <person name="Schaumberg A."/>
            <person name="Pati A."/>
            <person name="Liolios K."/>
            <person name="Nordberg H.P."/>
            <person name="Cantor M.N."/>
            <person name="Hua S.X."/>
            <person name="Woyke T."/>
        </authorList>
    </citation>
    <scope>NUCLEOTIDE SEQUENCE [LARGE SCALE GENOMIC DNA]</scope>
    <source>
        <strain evidence="4">DSM 15288</strain>
    </source>
</reference>
<name>W0EEZ2_9FIRM</name>
<dbReference type="InterPro" id="IPR001223">
    <property type="entry name" value="Glyco_hydro18_cat"/>
</dbReference>
<protein>
    <submittedName>
        <fullName evidence="3">Cell wall-binding protein</fullName>
    </submittedName>
</protein>
<dbReference type="KEGG" id="dmt:DESME_14415"/>
<dbReference type="OrthoDB" id="9813450at2"/>
<keyword evidence="1" id="KW-0812">Transmembrane</keyword>
<evidence type="ECO:0000256" key="1">
    <source>
        <dbReference type="SAM" id="Phobius"/>
    </source>
</evidence>
<dbReference type="HOGENOM" id="CLU_401021_0_0_9"/>
<evidence type="ECO:0000313" key="3">
    <source>
        <dbReference type="EMBL" id="AHF08088.1"/>
    </source>
</evidence>
<dbReference type="AlphaFoldDB" id="W0EEZ2"/>
<dbReference type="eggNOG" id="COG2247">
    <property type="taxonomic scope" value="Bacteria"/>
</dbReference>
<dbReference type="PROSITE" id="PS51910">
    <property type="entry name" value="GH18_2"/>
    <property type="match status" value="1"/>
</dbReference>
<gene>
    <name evidence="3" type="ORF">DESME_14415</name>
</gene>
<dbReference type="InterPro" id="IPR029070">
    <property type="entry name" value="Chitinase_insertion_sf"/>
</dbReference>
<keyword evidence="1" id="KW-1133">Transmembrane helix</keyword>
<dbReference type="Gene3D" id="3.40.50.12090">
    <property type="match status" value="2"/>
</dbReference>
<dbReference type="STRING" id="871968.DESME_14415"/>
<dbReference type="SMART" id="SM00636">
    <property type="entry name" value="Glyco_18"/>
    <property type="match status" value="1"/>
</dbReference>
<sequence>MNIFEGADDATVLKFKTGFRKKVVLTLVTSLTTLTLFFSNWIVPPSVLAGSTPSQTSRLAGSTRFETTLEISKTGWTQASTVILARGDDYPDALAGAVLANSPQAKGPLLLTDSASLSEGVLAEIQRLGANKVYLLGGTGAVSPAVEATLKAQNLTVERLSGEDRYQTAAAIALKAVPQATQAYLASGNSFADALSISSYAANKNIPLLLSEQKTVPEVTLNALKTLGVTNVALIGGEGVLEPSVEDTLKAQGISVTRMSGVDRYATNLDVLNKLTYDRSSIYVATGEDFPDALAGAVLAAKQNNPILLVPKNAEDLSSNSVSYLSAQRTSGASFTLLGGLGVISSGLESLVRTGSQQSRISLQYLQAYGSGSNPAKALYDNYVEEINSIPGNATDSVDWLAPNWYRINTIPDGQSAADGSFSGPWATANEFYAPLTVKAAHDRGLKVLPSVTADYNSKGQAALDSILASSATRQNLIQNINQMLQTTNGDGVVIDFEYISDASGPNLTQFMKELYASLHSQNKLVVEAVNARTSPTDWNQEYNYHDLAQYVDYLNIMTYDYSTTSPGPIAPLSWVKSVLNFTQSQGVDMNKVLLGIPYYGRNWYPLATSTPEKPLYDQDAVSLTGARNLSAKYNASLQRETSPTDPVGIPTFTYTDENQVAHTVYYDDIQSLSAKLDLLDEYHLGGAAAWSLFWVDTDSAKEIYPLLQQHLR</sequence>
<proteinExistence type="predicted"/>
<dbReference type="GO" id="GO:0008061">
    <property type="term" value="F:chitin binding"/>
    <property type="evidence" value="ECO:0007669"/>
    <property type="project" value="InterPro"/>
</dbReference>
<dbReference type="GO" id="GO:0005975">
    <property type="term" value="P:carbohydrate metabolic process"/>
    <property type="evidence" value="ECO:0007669"/>
    <property type="project" value="InterPro"/>
</dbReference>
<keyword evidence="1" id="KW-0472">Membrane</keyword>
<dbReference type="InterPro" id="IPR007253">
    <property type="entry name" value="Cell_wall-bd_2"/>
</dbReference>
<dbReference type="PANTHER" id="PTHR46066">
    <property type="entry name" value="CHITINASE DOMAIN-CONTAINING PROTEIN 1 FAMILY MEMBER"/>
    <property type="match status" value="1"/>
</dbReference>